<gene>
    <name evidence="14" type="ORF">ACFOGJ_13200</name>
</gene>
<dbReference type="InterPro" id="IPR004358">
    <property type="entry name" value="Sig_transdc_His_kin-like_C"/>
</dbReference>
<dbReference type="Pfam" id="PF02518">
    <property type="entry name" value="HATPase_c"/>
    <property type="match status" value="1"/>
</dbReference>
<dbReference type="InterPro" id="IPR003660">
    <property type="entry name" value="HAMP_dom"/>
</dbReference>
<evidence type="ECO:0000256" key="5">
    <source>
        <dbReference type="ARBA" id="ARBA00022679"/>
    </source>
</evidence>
<evidence type="ECO:0000313" key="14">
    <source>
        <dbReference type="EMBL" id="MFC3228195.1"/>
    </source>
</evidence>
<feature type="transmembrane region" description="Helical" evidence="11">
    <location>
        <begin position="12"/>
        <end position="39"/>
    </location>
</feature>
<feature type="domain" description="HAMP" evidence="13">
    <location>
        <begin position="204"/>
        <end position="255"/>
    </location>
</feature>
<dbReference type="PROSITE" id="PS50109">
    <property type="entry name" value="HIS_KIN"/>
    <property type="match status" value="1"/>
</dbReference>
<dbReference type="Gene3D" id="3.30.565.10">
    <property type="entry name" value="Histidine kinase-like ATPase, C-terminal domain"/>
    <property type="match status" value="1"/>
</dbReference>
<evidence type="ECO:0000256" key="2">
    <source>
        <dbReference type="ARBA" id="ARBA00004370"/>
    </source>
</evidence>
<protein>
    <recommendedName>
        <fullName evidence="3">histidine kinase</fullName>
        <ecNumber evidence="3">2.7.13.3</ecNumber>
    </recommendedName>
</protein>
<evidence type="ECO:0000256" key="4">
    <source>
        <dbReference type="ARBA" id="ARBA00022553"/>
    </source>
</evidence>
<keyword evidence="15" id="KW-1185">Reference proteome</keyword>
<keyword evidence="4" id="KW-0597">Phosphoprotein</keyword>
<keyword evidence="8 11" id="KW-1133">Transmembrane helix</keyword>
<dbReference type="PRINTS" id="PR00344">
    <property type="entry name" value="BCTRLSENSOR"/>
</dbReference>
<evidence type="ECO:0000256" key="6">
    <source>
        <dbReference type="ARBA" id="ARBA00022692"/>
    </source>
</evidence>
<keyword evidence="5 14" id="KW-0808">Transferase</keyword>
<keyword evidence="7 14" id="KW-0418">Kinase</keyword>
<dbReference type="InterPro" id="IPR005467">
    <property type="entry name" value="His_kinase_dom"/>
</dbReference>
<sequence length="500" mass="52910">MKLLERLRLRSLSLRLTVSALAWVAIVLVVAWFGLVALFRNHLEADLDARARFDLNRLIAALSVDDGGNLVVEGRVTGRIFAKPYSGRYWQVAFAEAGPDAAEELLPGQPVRSRSLWDQSLPLDLPPADEDGIARWRVEGPAGQSLLLLGRRVALPDVEEEVLAVIGVDRAAIPEAVDAFAWQLGTALIGLALGLAAAIGLQVWFGLAPLRRLRAALGRLRRGAAPRVEGRWPGEVAPLVDDLNAVLGHNEAVVGRARTQAGDLAHALKTPIAILANAATGLEARPGDGGAAELGALVEQQCLAMRRQIDRHLARARAAGSAERPGARADLGQVAAALVRTMGQLHARPGLQVDLQAPPGLWLFHGDAEDATETLGCVLDNACTWARGRVTVVLQVQAPGDGAAAAERPRLMVTVDDDGPGLSLEQRHAVLDRGVRLDESVPGSGLGLAIVRDLVGIYDGGLHLEDSPLGGLRVRLSLPGHAEPEAPAAQKVRGTAERAA</sequence>
<dbReference type="Proteomes" id="UP001595528">
    <property type="component" value="Unassembled WGS sequence"/>
</dbReference>
<organism evidence="14 15">
    <name type="scientific">Marinibaculum pumilum</name>
    <dbReference type="NCBI Taxonomy" id="1766165"/>
    <lineage>
        <taxon>Bacteria</taxon>
        <taxon>Pseudomonadati</taxon>
        <taxon>Pseudomonadota</taxon>
        <taxon>Alphaproteobacteria</taxon>
        <taxon>Rhodospirillales</taxon>
        <taxon>Rhodospirillaceae</taxon>
        <taxon>Marinibaculum</taxon>
    </lineage>
</organism>
<feature type="domain" description="Histidine kinase" evidence="12">
    <location>
        <begin position="263"/>
        <end position="482"/>
    </location>
</feature>
<keyword evidence="10 11" id="KW-0472">Membrane</keyword>
<dbReference type="EC" id="2.7.13.3" evidence="3"/>
<keyword evidence="6 11" id="KW-0812">Transmembrane</keyword>
<comment type="caution">
    <text evidence="14">The sequence shown here is derived from an EMBL/GenBank/DDBJ whole genome shotgun (WGS) entry which is preliminary data.</text>
</comment>
<dbReference type="EMBL" id="JBHRTR010000028">
    <property type="protein sequence ID" value="MFC3228195.1"/>
    <property type="molecule type" value="Genomic_DNA"/>
</dbReference>
<dbReference type="SMART" id="SM00387">
    <property type="entry name" value="HATPase_c"/>
    <property type="match status" value="1"/>
</dbReference>
<dbReference type="InterPro" id="IPR036890">
    <property type="entry name" value="HATPase_C_sf"/>
</dbReference>
<dbReference type="InterPro" id="IPR003594">
    <property type="entry name" value="HATPase_dom"/>
</dbReference>
<keyword evidence="9" id="KW-0902">Two-component regulatory system</keyword>
<evidence type="ECO:0000256" key="7">
    <source>
        <dbReference type="ARBA" id="ARBA00022777"/>
    </source>
</evidence>
<comment type="subcellular location">
    <subcellularLocation>
        <location evidence="2">Membrane</location>
    </subcellularLocation>
</comment>
<evidence type="ECO:0000313" key="15">
    <source>
        <dbReference type="Proteomes" id="UP001595528"/>
    </source>
</evidence>
<evidence type="ECO:0000256" key="11">
    <source>
        <dbReference type="SAM" id="Phobius"/>
    </source>
</evidence>
<evidence type="ECO:0000256" key="9">
    <source>
        <dbReference type="ARBA" id="ARBA00023012"/>
    </source>
</evidence>
<dbReference type="PANTHER" id="PTHR45436">
    <property type="entry name" value="SENSOR HISTIDINE KINASE YKOH"/>
    <property type="match status" value="1"/>
</dbReference>
<dbReference type="SUPFAM" id="SSF55874">
    <property type="entry name" value="ATPase domain of HSP90 chaperone/DNA topoisomerase II/histidine kinase"/>
    <property type="match status" value="1"/>
</dbReference>
<evidence type="ECO:0000259" key="13">
    <source>
        <dbReference type="PROSITE" id="PS50885"/>
    </source>
</evidence>
<dbReference type="InterPro" id="IPR050428">
    <property type="entry name" value="TCS_sensor_his_kinase"/>
</dbReference>
<evidence type="ECO:0000256" key="3">
    <source>
        <dbReference type="ARBA" id="ARBA00012438"/>
    </source>
</evidence>
<dbReference type="RefSeq" id="WP_379901083.1">
    <property type="nucleotide sequence ID" value="NZ_JBHRTR010000028.1"/>
</dbReference>
<dbReference type="GO" id="GO:0004673">
    <property type="term" value="F:protein histidine kinase activity"/>
    <property type="evidence" value="ECO:0007669"/>
    <property type="project" value="UniProtKB-EC"/>
</dbReference>
<proteinExistence type="predicted"/>
<evidence type="ECO:0000256" key="10">
    <source>
        <dbReference type="ARBA" id="ARBA00023136"/>
    </source>
</evidence>
<name>A0ABV7L1B7_9PROT</name>
<reference evidence="15" key="1">
    <citation type="journal article" date="2019" name="Int. J. Syst. Evol. Microbiol.">
        <title>The Global Catalogue of Microorganisms (GCM) 10K type strain sequencing project: providing services to taxonomists for standard genome sequencing and annotation.</title>
        <authorList>
            <consortium name="The Broad Institute Genomics Platform"/>
            <consortium name="The Broad Institute Genome Sequencing Center for Infectious Disease"/>
            <person name="Wu L."/>
            <person name="Ma J."/>
        </authorList>
    </citation>
    <scope>NUCLEOTIDE SEQUENCE [LARGE SCALE GENOMIC DNA]</scope>
    <source>
        <strain evidence="15">KCTC 42964</strain>
    </source>
</reference>
<dbReference type="PROSITE" id="PS50885">
    <property type="entry name" value="HAMP"/>
    <property type="match status" value="1"/>
</dbReference>
<feature type="transmembrane region" description="Helical" evidence="11">
    <location>
        <begin position="180"/>
        <end position="205"/>
    </location>
</feature>
<comment type="catalytic activity">
    <reaction evidence="1">
        <text>ATP + protein L-histidine = ADP + protein N-phospho-L-histidine.</text>
        <dbReference type="EC" id="2.7.13.3"/>
    </reaction>
</comment>
<dbReference type="PANTHER" id="PTHR45436:SF5">
    <property type="entry name" value="SENSOR HISTIDINE KINASE TRCS"/>
    <property type="match status" value="1"/>
</dbReference>
<evidence type="ECO:0000256" key="8">
    <source>
        <dbReference type="ARBA" id="ARBA00022989"/>
    </source>
</evidence>
<accession>A0ABV7L1B7</accession>
<evidence type="ECO:0000259" key="12">
    <source>
        <dbReference type="PROSITE" id="PS50109"/>
    </source>
</evidence>
<evidence type="ECO:0000256" key="1">
    <source>
        <dbReference type="ARBA" id="ARBA00000085"/>
    </source>
</evidence>